<evidence type="ECO:0000313" key="2">
    <source>
        <dbReference type="EMBL" id="SHN52950.1"/>
    </source>
</evidence>
<name>A0A1M7S3C7_9ACTN</name>
<evidence type="ECO:0000313" key="3">
    <source>
        <dbReference type="Proteomes" id="UP000184428"/>
    </source>
</evidence>
<reference evidence="2 3" key="1">
    <citation type="submission" date="2016-12" db="EMBL/GenBank/DDBJ databases">
        <authorList>
            <person name="Song W.-J."/>
            <person name="Kurnit D.M."/>
        </authorList>
    </citation>
    <scope>NUCLEOTIDE SEQUENCE [LARGE SCALE GENOMIC DNA]</scope>
    <source>
        <strain evidence="2 3">DSM 43162</strain>
    </source>
</reference>
<dbReference type="AlphaFoldDB" id="A0A1M7S3C7"/>
<protein>
    <recommendedName>
        <fullName evidence="4">Phage tail protein (Tail_P2_I)</fullName>
    </recommendedName>
</protein>
<organism evidence="2 3">
    <name type="scientific">Geodermatophilus obscurus</name>
    <dbReference type="NCBI Taxonomy" id="1861"/>
    <lineage>
        <taxon>Bacteria</taxon>
        <taxon>Bacillati</taxon>
        <taxon>Actinomycetota</taxon>
        <taxon>Actinomycetes</taxon>
        <taxon>Geodermatophilales</taxon>
        <taxon>Geodermatophilaceae</taxon>
        <taxon>Geodermatophilus</taxon>
    </lineage>
</organism>
<dbReference type="Proteomes" id="UP000184428">
    <property type="component" value="Unassembled WGS sequence"/>
</dbReference>
<accession>A0A1M7S3C7</accession>
<dbReference type="RefSeq" id="WP_072912373.1">
    <property type="nucleotide sequence ID" value="NZ_FRDM01000001.1"/>
</dbReference>
<feature type="region of interest" description="Disordered" evidence="1">
    <location>
        <begin position="142"/>
        <end position="168"/>
    </location>
</feature>
<evidence type="ECO:0008006" key="4">
    <source>
        <dbReference type="Google" id="ProtNLM"/>
    </source>
</evidence>
<evidence type="ECO:0000256" key="1">
    <source>
        <dbReference type="SAM" id="MobiDB-lite"/>
    </source>
</evidence>
<proteinExistence type="predicted"/>
<dbReference type="EMBL" id="FRDM01000001">
    <property type="protein sequence ID" value="SHN52950.1"/>
    <property type="molecule type" value="Genomic_DNA"/>
</dbReference>
<dbReference type="OrthoDB" id="626916at2"/>
<sequence>MITAEDLARLLPTVHRLRDVAAFGAPGESGPLHDLLAVLAGQADVVDADLDRLADAWFIETCADWLVPYLGDLLGATPLHPIGTGATVPRTAVANTLTYRQRKGTLAVLEQLTRDVTGWPARAVEAFSLLAWNQAVNHIRPKRTGTPDLHPPEVADRIGGPLDRAPRTVEVRGPARGGRYGLDRVVLFLYRLQHLTTEHAEAVPAPGGTGRWHLDPFERDVPLFRAPTERPGIGLSTEEELPVPLHRRDLPDPGMQIETAGLTGWTSARVVHCDLTDWRPPPEEAVAVDPVLGRATTGPSVPALRATVTTGTAMPLGGGPYDRRIRPLLPGGPAEARLLVGRELVPAPGVFTSVADALASWRTGGAADRTDIVIVDNAVYDEPLLPDGEALDLHPGQVLRLVAADDMAPATGELPSPDPPLDRTRRRAVIAAPLTVRGNSGNSGRAAGHLALDGLWCTGPVTVAPGDLAALTLQDCTVAPQHEAGEDLPAVRVAGTDDDNPDLAVELRWSVAGDVHLGQSRGSLRLDTVLLHGGISAQLAEVTVCDSTVDGPLTCDLLTLGSSSVFTGPVTATRRQAGCLRYCWLPEGSLTPPRYRCQPDLALAAATDPATGLVPPDRAATIRARVRPSFTSLAFRHPAAGQLARRCPSEIAEGTEDGTEMGVHRALRQPQRWENLAISLDEYLPAGLQVAVVTVT</sequence>
<gene>
    <name evidence="2" type="ORF">SAMN05660350_00443</name>
</gene>